<keyword evidence="4" id="KW-0804">Transcription</keyword>
<evidence type="ECO:0000256" key="3">
    <source>
        <dbReference type="ARBA" id="ARBA00023125"/>
    </source>
</evidence>
<evidence type="ECO:0000313" key="7">
    <source>
        <dbReference type="EMBL" id="AZG47547.1"/>
    </source>
</evidence>
<dbReference type="EMBL" id="CP033972">
    <property type="protein sequence ID" value="AZG47547.1"/>
    <property type="molecule type" value="Genomic_DNA"/>
</dbReference>
<gene>
    <name evidence="7" type="primary">betI_11</name>
    <name evidence="7" type="ORF">D7316_04158</name>
</gene>
<dbReference type="SUPFAM" id="SSF48498">
    <property type="entry name" value="Tetracyclin repressor-like, C-terminal domain"/>
    <property type="match status" value="1"/>
</dbReference>
<evidence type="ECO:0000256" key="5">
    <source>
        <dbReference type="PROSITE-ProRule" id="PRU00335"/>
    </source>
</evidence>
<proteinExistence type="predicted"/>
<reference evidence="7 8" key="1">
    <citation type="submission" date="2018-11" db="EMBL/GenBank/DDBJ databases">
        <title>Gordonia insulae sp. nov., isolated from an island soil.</title>
        <authorList>
            <person name="Kim Y.S."/>
            <person name="Kim S.B."/>
        </authorList>
    </citation>
    <scope>NUCLEOTIDE SEQUENCE [LARGE SCALE GENOMIC DNA]</scope>
    <source>
        <strain evidence="7 8">MMS17-SY073</strain>
    </source>
</reference>
<evidence type="ECO:0000256" key="4">
    <source>
        <dbReference type="ARBA" id="ARBA00023163"/>
    </source>
</evidence>
<dbReference type="PANTHER" id="PTHR47506:SF6">
    <property type="entry name" value="HTH-TYPE TRANSCRIPTIONAL REPRESSOR NEMR"/>
    <property type="match status" value="1"/>
</dbReference>
<name>A0A3G8JR22_9ACTN</name>
<feature type="domain" description="HTH tetR-type" evidence="6">
    <location>
        <begin position="24"/>
        <end position="84"/>
    </location>
</feature>
<keyword evidence="1" id="KW-0678">Repressor</keyword>
<evidence type="ECO:0000256" key="1">
    <source>
        <dbReference type="ARBA" id="ARBA00022491"/>
    </source>
</evidence>
<protein>
    <submittedName>
        <fullName evidence="7">HTH-type transcriptional regulator BetI</fullName>
    </submittedName>
</protein>
<dbReference type="InterPro" id="IPR039538">
    <property type="entry name" value="BetI_C"/>
</dbReference>
<dbReference type="KEGG" id="gom:D7316_04158"/>
<accession>A0A3G8JR22</accession>
<feature type="DNA-binding region" description="H-T-H motif" evidence="5">
    <location>
        <begin position="47"/>
        <end position="66"/>
    </location>
</feature>
<evidence type="ECO:0000259" key="6">
    <source>
        <dbReference type="PROSITE" id="PS50977"/>
    </source>
</evidence>
<organism evidence="7 8">
    <name type="scientific">Gordonia insulae</name>
    <dbReference type="NCBI Taxonomy" id="2420509"/>
    <lineage>
        <taxon>Bacteria</taxon>
        <taxon>Bacillati</taxon>
        <taxon>Actinomycetota</taxon>
        <taxon>Actinomycetes</taxon>
        <taxon>Mycobacteriales</taxon>
        <taxon>Gordoniaceae</taxon>
        <taxon>Gordonia</taxon>
    </lineage>
</organism>
<dbReference type="Proteomes" id="UP000271469">
    <property type="component" value="Chromosome"/>
</dbReference>
<keyword evidence="8" id="KW-1185">Reference proteome</keyword>
<dbReference type="PANTHER" id="PTHR47506">
    <property type="entry name" value="TRANSCRIPTIONAL REGULATORY PROTEIN"/>
    <property type="match status" value="1"/>
</dbReference>
<dbReference type="Pfam" id="PF13977">
    <property type="entry name" value="TetR_C_6"/>
    <property type="match status" value="1"/>
</dbReference>
<evidence type="ECO:0000313" key="8">
    <source>
        <dbReference type="Proteomes" id="UP000271469"/>
    </source>
</evidence>
<dbReference type="InterPro" id="IPR036271">
    <property type="entry name" value="Tet_transcr_reg_TetR-rel_C_sf"/>
</dbReference>
<dbReference type="Pfam" id="PF00440">
    <property type="entry name" value="TetR_N"/>
    <property type="match status" value="1"/>
</dbReference>
<dbReference type="Gene3D" id="1.10.357.10">
    <property type="entry name" value="Tetracycline Repressor, domain 2"/>
    <property type="match status" value="1"/>
</dbReference>
<dbReference type="PROSITE" id="PS50977">
    <property type="entry name" value="HTH_TETR_2"/>
    <property type="match status" value="1"/>
</dbReference>
<keyword evidence="2" id="KW-0805">Transcription regulation</keyword>
<dbReference type="InterPro" id="IPR001647">
    <property type="entry name" value="HTH_TetR"/>
</dbReference>
<dbReference type="InterPro" id="IPR009057">
    <property type="entry name" value="Homeodomain-like_sf"/>
</dbReference>
<dbReference type="SUPFAM" id="SSF46689">
    <property type="entry name" value="Homeodomain-like"/>
    <property type="match status" value="1"/>
</dbReference>
<evidence type="ECO:0000256" key="2">
    <source>
        <dbReference type="ARBA" id="ARBA00023015"/>
    </source>
</evidence>
<keyword evidence="3 5" id="KW-0238">DNA-binding</keyword>
<dbReference type="GO" id="GO:0003677">
    <property type="term" value="F:DNA binding"/>
    <property type="evidence" value="ECO:0007669"/>
    <property type="project" value="UniProtKB-UniRule"/>
</dbReference>
<dbReference type="AlphaFoldDB" id="A0A3G8JR22"/>
<sequence length="210" mass="23223">MLATRPKLAQLSYHAEVPKLIDHDARRAEIAEALWRVVLRDGVSAVSIRDVAAEAGISAGSLRHVFADKEEMLAFSMRLIYLRVGERVVEHAAIRDPLRRAEAMLSEVLPFDDVRRVEMHVNLALVTDAVAHPGLAEAGLEAHDGLRALCRRVLTDLSDHGLVDGRHDLEAEAMRLHALVDGLAVHLLLGHNDAPARVRRLVRDHLGSLR</sequence>